<dbReference type="InterPro" id="IPR001155">
    <property type="entry name" value="OxRdtase_FMN_N"/>
</dbReference>
<dbReference type="Pfam" id="PF13450">
    <property type="entry name" value="NAD_binding_8"/>
    <property type="match status" value="1"/>
</dbReference>
<evidence type="ECO:0000313" key="12">
    <source>
        <dbReference type="EMBL" id="PZF75889.1"/>
    </source>
</evidence>
<evidence type="ECO:0000256" key="8">
    <source>
        <dbReference type="ARBA" id="ARBA00023004"/>
    </source>
</evidence>
<dbReference type="InterPro" id="IPR013785">
    <property type="entry name" value="Aldolase_TIM"/>
</dbReference>
<dbReference type="InterPro" id="IPR037348">
    <property type="entry name" value="TMADH/DMDH_FMN-bd"/>
</dbReference>
<evidence type="ECO:0000256" key="5">
    <source>
        <dbReference type="ARBA" id="ARBA00022643"/>
    </source>
</evidence>
<dbReference type="EMBL" id="QKVK01000008">
    <property type="protein sequence ID" value="PZF75889.1"/>
    <property type="molecule type" value="Genomic_DNA"/>
</dbReference>
<dbReference type="GO" id="GO:0046872">
    <property type="term" value="F:metal ion binding"/>
    <property type="evidence" value="ECO:0007669"/>
    <property type="project" value="UniProtKB-KW"/>
</dbReference>
<feature type="domain" description="TMADH/DMDH/HD second alpha/beta" evidence="11">
    <location>
        <begin position="507"/>
        <end position="592"/>
    </location>
</feature>
<evidence type="ECO:0000256" key="7">
    <source>
        <dbReference type="ARBA" id="ARBA00023002"/>
    </source>
</evidence>
<evidence type="ECO:0000256" key="9">
    <source>
        <dbReference type="ARBA" id="ARBA00023014"/>
    </source>
</evidence>
<keyword evidence="6" id="KW-0479">Metal-binding</keyword>
<dbReference type="PRINTS" id="PR00368">
    <property type="entry name" value="FADPNR"/>
</dbReference>
<sequence>MRDPRYDILFEPVKIGPVTARNRFYQVPHCNGGGYRDPSAAAEMRRIKSEGGWGVIFTEQVEIHHTSEITPFIELRIWDEDDMPGLAKMADAIHSNGALAGIELAYSGANGPNLYTREVPLAPSHTPILTFTSDPVQARAMDKEDIRNLRHWHKLAYRRAKRAGYDILCLYGAHGFGVIQHFLSPRTNQRTDEYGGSLENRSRLLKELISDARDEVGDTCAIAVRLSLDELAGEQGFSNAQLRDMVAMHAELPDLWDFAHGTWEACSGTSRFKPEGAQEDLIRGLKQLTPRPVVGVGRFTSADMMVRQVRQGLMDFIGAARPSIADPFLPKKIDEGRIEDIRECIGCNICVTGDMTMSLSRCTQNSSFMEEWRKGWHPETIRPKQSDAKVLVVGAGPAGLSAAHKVGLRGYEVALAEATAELGGRVTRESRLPGLSAWARVRDYRHGQIAKMTNVNVYRDSALTADDVLGFGFENIAIATGARWRRDGIARYNLLPIPLAGSMPVFTPDDLMAGSLPTGHVVVYDDDHYYMGSVLAELLVQKGCKVTFVTPATKVAEWSFNTLEQGTIQARLLETGVDVRVTRGLSSVEADGVTVACTYTGRTERIGCDAVVMVTARLPEDGLFLALKAREAEWADNGIASVKLIGDANAPAAIAWATYAGHRYAEELEAPPIGDALPFRREVARLKD</sequence>
<dbReference type="Proteomes" id="UP000248795">
    <property type="component" value="Unassembled WGS sequence"/>
</dbReference>
<dbReference type="Pfam" id="PF22620">
    <property type="entry name" value="OYE-like_second_a-b"/>
    <property type="match status" value="1"/>
</dbReference>
<dbReference type="Gene3D" id="3.50.50.60">
    <property type="entry name" value="FAD/NAD(P)-binding domain"/>
    <property type="match status" value="1"/>
</dbReference>
<evidence type="ECO:0000256" key="3">
    <source>
        <dbReference type="ARBA" id="ARBA00011048"/>
    </source>
</evidence>
<evidence type="ECO:0000259" key="11">
    <source>
        <dbReference type="Pfam" id="PF22620"/>
    </source>
</evidence>
<dbReference type="SUPFAM" id="SSF51395">
    <property type="entry name" value="FMN-linked oxidoreductases"/>
    <property type="match status" value="1"/>
</dbReference>
<dbReference type="Gene3D" id="3.20.20.70">
    <property type="entry name" value="Aldolase class I"/>
    <property type="match status" value="1"/>
</dbReference>
<dbReference type="GO" id="GO:0051536">
    <property type="term" value="F:iron-sulfur cluster binding"/>
    <property type="evidence" value="ECO:0007669"/>
    <property type="project" value="UniProtKB-KW"/>
</dbReference>
<dbReference type="Pfam" id="PF00724">
    <property type="entry name" value="Oxidored_FMN"/>
    <property type="match status" value="1"/>
</dbReference>
<keyword evidence="13" id="KW-1185">Reference proteome</keyword>
<dbReference type="InterPro" id="IPR051793">
    <property type="entry name" value="NADH:flavin_oxidoreductase"/>
</dbReference>
<organism evidence="12 13">
    <name type="scientific">Aestuariivirga litoralis</name>
    <dbReference type="NCBI Taxonomy" id="2650924"/>
    <lineage>
        <taxon>Bacteria</taxon>
        <taxon>Pseudomonadati</taxon>
        <taxon>Pseudomonadota</taxon>
        <taxon>Alphaproteobacteria</taxon>
        <taxon>Hyphomicrobiales</taxon>
        <taxon>Aestuariivirgaceae</taxon>
        <taxon>Aestuariivirga</taxon>
    </lineage>
</organism>
<name>A0A2W2BI83_9HYPH</name>
<comment type="caution">
    <text evidence="12">The sequence shown here is derived from an EMBL/GenBank/DDBJ whole genome shotgun (WGS) entry which is preliminary data.</text>
</comment>
<dbReference type="SUPFAM" id="SSF51905">
    <property type="entry name" value="FAD/NAD(P)-binding domain"/>
    <property type="match status" value="1"/>
</dbReference>
<accession>A0A2W2BI83</accession>
<evidence type="ECO:0000259" key="10">
    <source>
        <dbReference type="Pfam" id="PF00724"/>
    </source>
</evidence>
<comment type="cofactor">
    <cofactor evidence="1">
        <name>FMN</name>
        <dbReference type="ChEBI" id="CHEBI:58210"/>
    </cofactor>
</comment>
<dbReference type="GO" id="GO:0016491">
    <property type="term" value="F:oxidoreductase activity"/>
    <property type="evidence" value="ECO:0007669"/>
    <property type="project" value="UniProtKB-KW"/>
</dbReference>
<gene>
    <name evidence="12" type="ORF">DK847_16045</name>
</gene>
<comment type="similarity">
    <text evidence="3">In the N-terminal section; belongs to the NADH:flavin oxidoreductase/NADH oxidase family.</text>
</comment>
<dbReference type="InterPro" id="IPR036188">
    <property type="entry name" value="FAD/NAD-bd_sf"/>
</dbReference>
<evidence type="ECO:0000256" key="2">
    <source>
        <dbReference type="ARBA" id="ARBA00001966"/>
    </source>
</evidence>
<keyword evidence="4" id="KW-0285">Flavoprotein</keyword>
<evidence type="ECO:0000256" key="6">
    <source>
        <dbReference type="ARBA" id="ARBA00022723"/>
    </source>
</evidence>
<keyword evidence="5" id="KW-0288">FMN</keyword>
<comment type="cofactor">
    <cofactor evidence="2">
        <name>[4Fe-4S] cluster</name>
        <dbReference type="ChEBI" id="CHEBI:49883"/>
    </cofactor>
</comment>
<feature type="domain" description="NADH:flavin oxidoreductase/NADH oxidase N-terminal" evidence="10">
    <location>
        <begin position="9"/>
        <end position="337"/>
    </location>
</feature>
<keyword evidence="8" id="KW-0408">Iron</keyword>
<reference evidence="13" key="1">
    <citation type="submission" date="2018-06" db="EMBL/GenBank/DDBJ databases">
        <title>Aestuariibacter litoralis strain KCTC 52945T.</title>
        <authorList>
            <person name="Li X."/>
            <person name="Salam N."/>
            <person name="Li J.-L."/>
            <person name="Chen Y.-M."/>
            <person name="Yang Z.-W."/>
            <person name="Zhang L.-Y."/>
            <person name="Han M.-X."/>
            <person name="Xiao M."/>
            <person name="Li W.-J."/>
        </authorList>
    </citation>
    <scope>NUCLEOTIDE SEQUENCE [LARGE SCALE GENOMIC DNA]</scope>
    <source>
        <strain evidence="13">KCTC 52945</strain>
    </source>
</reference>
<dbReference type="AlphaFoldDB" id="A0A2W2BI83"/>
<protein>
    <submittedName>
        <fullName evidence="12">NADH:flavin oxidoreductase</fullName>
    </submittedName>
</protein>
<dbReference type="PANTHER" id="PTHR42917:SF2">
    <property type="entry name" value="2,4-DIENOYL-COA REDUCTASE [(2E)-ENOYL-COA-PRODUCING]"/>
    <property type="match status" value="1"/>
</dbReference>
<dbReference type="Gene3D" id="3.40.50.720">
    <property type="entry name" value="NAD(P)-binding Rossmann-like Domain"/>
    <property type="match status" value="1"/>
</dbReference>
<dbReference type="InterPro" id="IPR054428">
    <property type="entry name" value="TMADH/DMDH/HD_second_a-b"/>
</dbReference>
<keyword evidence="7" id="KW-0560">Oxidoreductase</keyword>
<dbReference type="GO" id="GO:0010181">
    <property type="term" value="F:FMN binding"/>
    <property type="evidence" value="ECO:0007669"/>
    <property type="project" value="InterPro"/>
</dbReference>
<evidence type="ECO:0000256" key="1">
    <source>
        <dbReference type="ARBA" id="ARBA00001917"/>
    </source>
</evidence>
<dbReference type="CDD" id="cd02929">
    <property type="entry name" value="TMADH_HD_FMN"/>
    <property type="match status" value="1"/>
</dbReference>
<dbReference type="PANTHER" id="PTHR42917">
    <property type="entry name" value="2,4-DIENOYL-COA REDUCTASE"/>
    <property type="match status" value="1"/>
</dbReference>
<proteinExistence type="inferred from homology"/>
<evidence type="ECO:0000313" key="13">
    <source>
        <dbReference type="Proteomes" id="UP000248795"/>
    </source>
</evidence>
<evidence type="ECO:0000256" key="4">
    <source>
        <dbReference type="ARBA" id="ARBA00022630"/>
    </source>
</evidence>
<keyword evidence="9" id="KW-0411">Iron-sulfur</keyword>